<dbReference type="SUPFAM" id="SSF55469">
    <property type="entry name" value="FMN-dependent nitroreductase-like"/>
    <property type="match status" value="1"/>
</dbReference>
<feature type="domain" description="Putative nitroreductase TM1586" evidence="4">
    <location>
        <begin position="100"/>
        <end position="167"/>
    </location>
</feature>
<gene>
    <name evidence="5" type="ORF">SAMN02745823_03408</name>
</gene>
<feature type="domain" description="Nitroreductase" evidence="3">
    <location>
        <begin position="7"/>
        <end position="81"/>
    </location>
</feature>
<dbReference type="STRING" id="1123282.SAMN02745823_03408"/>
<name>A0A1M5Z9C6_9FIRM</name>
<evidence type="ECO:0000313" key="5">
    <source>
        <dbReference type="EMBL" id="SHI20814.1"/>
    </source>
</evidence>
<evidence type="ECO:0000259" key="4">
    <source>
        <dbReference type="Pfam" id="PF14512"/>
    </source>
</evidence>
<dbReference type="Pfam" id="PF00881">
    <property type="entry name" value="Nitroreductase"/>
    <property type="match status" value="1"/>
</dbReference>
<dbReference type="CDD" id="cd02139">
    <property type="entry name" value="nitroreductase"/>
    <property type="match status" value="1"/>
</dbReference>
<dbReference type="GO" id="GO:0016491">
    <property type="term" value="F:oxidoreductase activity"/>
    <property type="evidence" value="ECO:0007669"/>
    <property type="project" value="UniProtKB-KW"/>
</dbReference>
<organism evidence="5 6">
    <name type="scientific">Sporobacter termitidis DSM 10068</name>
    <dbReference type="NCBI Taxonomy" id="1123282"/>
    <lineage>
        <taxon>Bacteria</taxon>
        <taxon>Bacillati</taxon>
        <taxon>Bacillota</taxon>
        <taxon>Clostridia</taxon>
        <taxon>Eubacteriales</taxon>
        <taxon>Oscillospiraceae</taxon>
        <taxon>Sporobacter</taxon>
    </lineage>
</organism>
<dbReference type="PANTHER" id="PTHR43673">
    <property type="entry name" value="NAD(P)H NITROREDUCTASE YDGI-RELATED"/>
    <property type="match status" value="1"/>
</dbReference>
<comment type="similarity">
    <text evidence="1">Belongs to the nitroreductase family.</text>
</comment>
<proteinExistence type="inferred from homology"/>
<accession>A0A1M5Z9C6</accession>
<dbReference type="OrthoDB" id="9812105at2"/>
<dbReference type="AlphaFoldDB" id="A0A1M5Z9C6"/>
<protein>
    <submittedName>
        <fullName evidence="5">Nitroreductase</fullName>
    </submittedName>
</protein>
<evidence type="ECO:0000256" key="1">
    <source>
        <dbReference type="ARBA" id="ARBA00007118"/>
    </source>
</evidence>
<reference evidence="5 6" key="1">
    <citation type="submission" date="2016-11" db="EMBL/GenBank/DDBJ databases">
        <authorList>
            <person name="Jaros S."/>
            <person name="Januszkiewicz K."/>
            <person name="Wedrychowicz H."/>
        </authorList>
    </citation>
    <scope>NUCLEOTIDE SEQUENCE [LARGE SCALE GENOMIC DNA]</scope>
    <source>
        <strain evidence="5 6">DSM 10068</strain>
    </source>
</reference>
<dbReference type="EMBL" id="FQXV01000015">
    <property type="protein sequence ID" value="SHI20814.1"/>
    <property type="molecule type" value="Genomic_DNA"/>
</dbReference>
<evidence type="ECO:0000259" key="3">
    <source>
        <dbReference type="Pfam" id="PF00881"/>
    </source>
</evidence>
<dbReference type="Pfam" id="PF14512">
    <property type="entry name" value="TM1586_NiRdase"/>
    <property type="match status" value="1"/>
</dbReference>
<dbReference type="Gene3D" id="3.40.109.10">
    <property type="entry name" value="NADH Oxidase"/>
    <property type="match status" value="1"/>
</dbReference>
<dbReference type="InterPro" id="IPR029478">
    <property type="entry name" value="TM1586_NiRdase"/>
</dbReference>
<dbReference type="PANTHER" id="PTHR43673:SF10">
    <property type="entry name" value="NADH DEHYDROGENASE_NAD(P)H NITROREDUCTASE XCC3605-RELATED"/>
    <property type="match status" value="1"/>
</dbReference>
<dbReference type="InterPro" id="IPR029479">
    <property type="entry name" value="Nitroreductase"/>
</dbReference>
<dbReference type="RefSeq" id="WP_073081760.1">
    <property type="nucleotide sequence ID" value="NZ_FQXV01000015.1"/>
</dbReference>
<dbReference type="InterPro" id="IPR000415">
    <property type="entry name" value="Nitroreductase-like"/>
</dbReference>
<keyword evidence="6" id="KW-1185">Reference proteome</keyword>
<sequence length="168" mass="18961">MDVMEAIQTRRSVRKYSSRPIEEEKLNLVLEAARRSPSATNAQNWRFIVVRDKEKLQKLMEAADGQPSVGEAPCAIVACGTKKRIMDCGQPTDTVDCAIAMSYMILEAHELGLGTCWLGHFYADKVKKTLRIPEDVSVIAFTPLGYPAEEPEPRPRKELKEIVSYEKY</sequence>
<dbReference type="Proteomes" id="UP000183995">
    <property type="component" value="Unassembled WGS sequence"/>
</dbReference>
<keyword evidence="2" id="KW-0560">Oxidoreductase</keyword>
<evidence type="ECO:0000313" key="6">
    <source>
        <dbReference type="Proteomes" id="UP000183995"/>
    </source>
</evidence>
<evidence type="ECO:0000256" key="2">
    <source>
        <dbReference type="ARBA" id="ARBA00023002"/>
    </source>
</evidence>